<comment type="caution">
    <text evidence="3">The sequence shown here is derived from an EMBL/GenBank/DDBJ whole genome shotgun (WGS) entry which is preliminary data.</text>
</comment>
<reference evidence="3" key="1">
    <citation type="submission" date="2020-08" db="EMBL/GenBank/DDBJ databases">
        <authorList>
            <person name="Cejkova D."/>
            <person name="Kubasova T."/>
            <person name="Jahodarova E."/>
            <person name="Rychlik I."/>
        </authorList>
    </citation>
    <scope>NUCLEOTIDE SEQUENCE</scope>
    <source>
        <strain evidence="3">An559</strain>
    </source>
</reference>
<feature type="transmembrane region" description="Helical" evidence="2">
    <location>
        <begin position="181"/>
        <end position="202"/>
    </location>
</feature>
<keyword evidence="2" id="KW-0812">Transmembrane</keyword>
<evidence type="ECO:0008006" key="5">
    <source>
        <dbReference type="Google" id="ProtNLM"/>
    </source>
</evidence>
<proteinExistence type="predicted"/>
<feature type="compositionally biased region" description="Basic residues" evidence="1">
    <location>
        <begin position="51"/>
        <end position="80"/>
    </location>
</feature>
<keyword evidence="2" id="KW-0472">Membrane</keyword>
<dbReference type="EMBL" id="JACJKY010000001">
    <property type="protein sequence ID" value="MBM6919572.1"/>
    <property type="molecule type" value="Genomic_DNA"/>
</dbReference>
<dbReference type="AlphaFoldDB" id="A0A939BD36"/>
<accession>A0A939BD36</accession>
<reference evidence="3" key="2">
    <citation type="journal article" date="2021" name="Sci. Rep.">
        <title>The distribution of antibiotic resistance genes in chicken gut microbiota commensals.</title>
        <authorList>
            <person name="Juricova H."/>
            <person name="Matiasovicova J."/>
            <person name="Kubasova T."/>
            <person name="Cejkova D."/>
            <person name="Rychlik I."/>
        </authorList>
    </citation>
    <scope>NUCLEOTIDE SEQUENCE</scope>
    <source>
        <strain evidence="3">An559</strain>
    </source>
</reference>
<evidence type="ECO:0000313" key="4">
    <source>
        <dbReference type="Proteomes" id="UP000774750"/>
    </source>
</evidence>
<feature type="transmembrane region" description="Helical" evidence="2">
    <location>
        <begin position="31"/>
        <end position="48"/>
    </location>
</feature>
<feature type="compositionally biased region" description="Basic and acidic residues" evidence="1">
    <location>
        <begin position="222"/>
        <end position="236"/>
    </location>
</feature>
<name>A0A939BD36_9FIRM</name>
<dbReference type="RefSeq" id="WP_204443476.1">
    <property type="nucleotide sequence ID" value="NZ_JACJKY010000001.1"/>
</dbReference>
<evidence type="ECO:0000256" key="2">
    <source>
        <dbReference type="SAM" id="Phobius"/>
    </source>
</evidence>
<feature type="region of interest" description="Disordered" evidence="1">
    <location>
        <begin position="51"/>
        <end position="86"/>
    </location>
</feature>
<evidence type="ECO:0000313" key="3">
    <source>
        <dbReference type="EMBL" id="MBM6919572.1"/>
    </source>
</evidence>
<keyword evidence="2" id="KW-1133">Transmembrane helix</keyword>
<feature type="region of interest" description="Disordered" evidence="1">
    <location>
        <begin position="213"/>
        <end position="251"/>
    </location>
</feature>
<dbReference type="Proteomes" id="UP000774750">
    <property type="component" value="Unassembled WGS sequence"/>
</dbReference>
<protein>
    <recommendedName>
        <fullName evidence="5">DUF2953 domain-containing protein</fullName>
    </recommendedName>
</protein>
<sequence>MTAWWIALAVAALLTAFLLASVTVKVMISDTVRIWVGAFGIRFLILPAKQKKQRKRKQKKKVPSARKKKPAEKSRKKPKEKPHEQSFGETVSFAVDLLRSTVPGAAALLKKIRFVNMRVFVSVGADSADETAIRYGMVCGAVYNTLAAIDSVMTLRVKSVDVVSDFVTGEMRYDISFLAKLRIGSILKAAIGILISIVRMMFRRNAQQEEALQAMQKQKGLKQYERTSDQRHDGHNNGKNPQNGGCKHNHR</sequence>
<evidence type="ECO:0000256" key="1">
    <source>
        <dbReference type="SAM" id="MobiDB-lite"/>
    </source>
</evidence>
<organism evidence="3 4">
    <name type="scientific">Merdimmobilis hominis</name>
    <dbReference type="NCBI Taxonomy" id="2897707"/>
    <lineage>
        <taxon>Bacteria</taxon>
        <taxon>Bacillati</taxon>
        <taxon>Bacillota</taxon>
        <taxon>Clostridia</taxon>
        <taxon>Eubacteriales</taxon>
        <taxon>Oscillospiraceae</taxon>
        <taxon>Merdimmobilis</taxon>
    </lineage>
</organism>
<keyword evidence="4" id="KW-1185">Reference proteome</keyword>
<gene>
    <name evidence="3" type="ORF">H6A12_00085</name>
</gene>